<comment type="pathway">
    <text evidence="3">Quinol/quinone metabolism; 1,4-dihydroxy-2-naphthoate biosynthesis; 1,4-dihydroxy-2-naphthoate from chorismate: step 3/7.</text>
</comment>
<dbReference type="HAMAP" id="MF_01660">
    <property type="entry name" value="MenH"/>
    <property type="match status" value="1"/>
</dbReference>
<feature type="domain" description="AB hydrolase-1" evidence="4">
    <location>
        <begin position="23"/>
        <end position="257"/>
    </location>
</feature>
<evidence type="ECO:0000256" key="3">
    <source>
        <dbReference type="HAMAP-Rule" id="MF_01660"/>
    </source>
</evidence>
<reference evidence="5 6" key="1">
    <citation type="journal article" date="2013" name="J. Microbiol.">
        <title>Lysinibacillus chungkukjangi sp. nov., isolated from Chungkukjang, Korean fermented soybean food.</title>
        <authorList>
            <person name="Kim S.J."/>
            <person name="Jang Y.H."/>
            <person name="Hamada M."/>
            <person name="Ahn J.H."/>
            <person name="Weon H.Y."/>
            <person name="Suzuki K."/>
            <person name="Whang K.S."/>
            <person name="Kwon S.W."/>
        </authorList>
    </citation>
    <scope>NUCLEOTIDE SEQUENCE [LARGE SCALE GENOMIC DNA]</scope>
    <source>
        <strain evidence="5 6">MCCC 1A12701</strain>
    </source>
</reference>
<dbReference type="EMBL" id="RRCT01000001">
    <property type="protein sequence ID" value="RQW76619.1"/>
    <property type="molecule type" value="Genomic_DNA"/>
</dbReference>
<evidence type="ECO:0000313" key="5">
    <source>
        <dbReference type="EMBL" id="RQW76619.1"/>
    </source>
</evidence>
<proteinExistence type="inferred from homology"/>
<comment type="function">
    <text evidence="3">Catalyzes a proton abstraction reaction that results in 2,5-elimination of pyruvate from 2-succinyl-5-enolpyruvyl-6-hydroxy-3-cyclohexene-1-carboxylate (SEPHCHC) and the formation of 2-succinyl-6-hydroxy-2,4-cyclohexadiene-1-carboxylate (SHCHC).</text>
</comment>
<dbReference type="OrthoDB" id="9808398at2"/>
<comment type="pathway">
    <text evidence="3">Quinol/quinone metabolism; menaquinone biosynthesis.</text>
</comment>
<sequence length="271" mass="30346">MTTALVRGIRVNFQVWNEEGHETVVLLHGFTGSVNTWGQLSKQLPSSIRIIAIDLLGHGKTDAPSDASRYSMSEQIEDLECLFQQLKLQRFTLLGYSMGGRVALSYAVSYPDRIKHLILESASPGLDSKEEQEARIKADELLANKIEQFGIENFVNQWENIPLFSSQKNLPLEVQQAIREERLGQTEIGLANSLRGMGTGAQMSLWNELEGVSFPVYLITGELDQKFCQIAKLMKERIPKAEQIIVSNVGHAIHVENSTQFATIVKKVFSK</sequence>
<dbReference type="RefSeq" id="WP_124762631.1">
    <property type="nucleotide sequence ID" value="NZ_JAFBDY010000001.1"/>
</dbReference>
<evidence type="ECO:0000313" key="6">
    <source>
        <dbReference type="Proteomes" id="UP000274033"/>
    </source>
</evidence>
<dbReference type="SUPFAM" id="SSF53474">
    <property type="entry name" value="alpha/beta-Hydrolases"/>
    <property type="match status" value="1"/>
</dbReference>
<protein>
    <recommendedName>
        <fullName evidence="3">Putative 2-succinyl-6-hydroxy-2,4-cyclohexadiene-1-carboxylate synthase</fullName>
        <shortName evidence="3">SHCHC synthase</shortName>
        <ecNumber evidence="3">4.2.99.20</ecNumber>
    </recommendedName>
</protein>
<dbReference type="InterPro" id="IPR000073">
    <property type="entry name" value="AB_hydrolase_1"/>
</dbReference>
<dbReference type="PRINTS" id="PR00111">
    <property type="entry name" value="ABHYDROLASE"/>
</dbReference>
<name>A0A3N9UL19_9BACI</name>
<dbReference type="InterPro" id="IPR029058">
    <property type="entry name" value="AB_hydrolase_fold"/>
</dbReference>
<evidence type="ECO:0000259" key="4">
    <source>
        <dbReference type="Pfam" id="PF00561"/>
    </source>
</evidence>
<dbReference type="NCBIfam" id="TIGR03695">
    <property type="entry name" value="menH_SHCHC"/>
    <property type="match status" value="1"/>
</dbReference>
<dbReference type="PANTHER" id="PTHR42916">
    <property type="entry name" value="2-SUCCINYL-5-ENOLPYRUVYL-6-HYDROXY-3-CYCLOHEXENE-1-CARBOXYLATE SYNTHASE"/>
    <property type="match status" value="1"/>
</dbReference>
<evidence type="ECO:0000256" key="1">
    <source>
        <dbReference type="ARBA" id="ARBA00022428"/>
    </source>
</evidence>
<comment type="caution">
    <text evidence="5">The sequence shown here is derived from an EMBL/GenBank/DDBJ whole genome shotgun (WGS) entry which is preliminary data.</text>
</comment>
<dbReference type="GO" id="GO:0009234">
    <property type="term" value="P:menaquinone biosynthetic process"/>
    <property type="evidence" value="ECO:0007669"/>
    <property type="project" value="UniProtKB-UniRule"/>
</dbReference>
<keyword evidence="2 3" id="KW-0456">Lyase</keyword>
<accession>A0A3N9UL19</accession>
<dbReference type="UniPathway" id="UPA00079"/>
<dbReference type="Pfam" id="PF00561">
    <property type="entry name" value="Abhydrolase_1"/>
    <property type="match status" value="1"/>
</dbReference>
<keyword evidence="1 3" id="KW-0474">Menaquinone biosynthesis</keyword>
<dbReference type="GO" id="GO:0070205">
    <property type="term" value="F:2-succinyl-6-hydroxy-2,4-cyclohexadiene-1-carboxylate synthase activity"/>
    <property type="evidence" value="ECO:0007669"/>
    <property type="project" value="UniProtKB-UniRule"/>
</dbReference>
<dbReference type="UniPathway" id="UPA01057">
    <property type="reaction ID" value="UER00900"/>
</dbReference>
<comment type="similarity">
    <text evidence="3">Belongs to the AB hydrolase superfamily. MenH family.</text>
</comment>
<organism evidence="5 6">
    <name type="scientific">Lysinibacillus composti</name>
    <dbReference type="NCBI Taxonomy" id="720633"/>
    <lineage>
        <taxon>Bacteria</taxon>
        <taxon>Bacillati</taxon>
        <taxon>Bacillota</taxon>
        <taxon>Bacilli</taxon>
        <taxon>Bacillales</taxon>
        <taxon>Bacillaceae</taxon>
        <taxon>Lysinibacillus</taxon>
    </lineage>
</organism>
<comment type="subunit">
    <text evidence="3">Monomer.</text>
</comment>
<dbReference type="InterPro" id="IPR022485">
    <property type="entry name" value="SHCHC_synthase_MenH"/>
</dbReference>
<dbReference type="Proteomes" id="UP000274033">
    <property type="component" value="Unassembled WGS sequence"/>
</dbReference>
<dbReference type="EC" id="4.2.99.20" evidence="3"/>
<evidence type="ECO:0000256" key="2">
    <source>
        <dbReference type="ARBA" id="ARBA00023239"/>
    </source>
</evidence>
<comment type="catalytic activity">
    <reaction evidence="3">
        <text>5-enolpyruvoyl-6-hydroxy-2-succinyl-cyclohex-3-ene-1-carboxylate = (1R,6R)-6-hydroxy-2-succinyl-cyclohexa-2,4-diene-1-carboxylate + pyruvate</text>
        <dbReference type="Rhea" id="RHEA:25597"/>
        <dbReference type="ChEBI" id="CHEBI:15361"/>
        <dbReference type="ChEBI" id="CHEBI:58689"/>
        <dbReference type="ChEBI" id="CHEBI:58818"/>
        <dbReference type="EC" id="4.2.99.20"/>
    </reaction>
</comment>
<dbReference type="PANTHER" id="PTHR42916:SF1">
    <property type="entry name" value="PROTEIN PHYLLO, CHLOROPLASTIC"/>
    <property type="match status" value="1"/>
</dbReference>
<dbReference type="Gene3D" id="3.40.50.1820">
    <property type="entry name" value="alpha/beta hydrolase"/>
    <property type="match status" value="1"/>
</dbReference>
<keyword evidence="6" id="KW-1185">Reference proteome</keyword>
<gene>
    <name evidence="3 5" type="primary">menH</name>
    <name evidence="5" type="ORF">EBB45_03450</name>
</gene>
<dbReference type="AlphaFoldDB" id="A0A3N9UL19"/>